<keyword evidence="3" id="KW-1185">Reference proteome</keyword>
<accession>A0A9N9LBR0</accession>
<dbReference type="Proteomes" id="UP000696280">
    <property type="component" value="Unassembled WGS sequence"/>
</dbReference>
<organism evidence="2 3">
    <name type="scientific">Hymenoscyphus fraxineus</name>
    <dbReference type="NCBI Taxonomy" id="746836"/>
    <lineage>
        <taxon>Eukaryota</taxon>
        <taxon>Fungi</taxon>
        <taxon>Dikarya</taxon>
        <taxon>Ascomycota</taxon>
        <taxon>Pezizomycotina</taxon>
        <taxon>Leotiomycetes</taxon>
        <taxon>Helotiales</taxon>
        <taxon>Helotiaceae</taxon>
        <taxon>Hymenoscyphus</taxon>
    </lineage>
</organism>
<dbReference type="AlphaFoldDB" id="A0A9N9LBR0"/>
<comment type="caution">
    <text evidence="2">The sequence shown here is derived from an EMBL/GenBank/DDBJ whole genome shotgun (WGS) entry which is preliminary data.</text>
</comment>
<evidence type="ECO:0000313" key="3">
    <source>
        <dbReference type="Proteomes" id="UP000696280"/>
    </source>
</evidence>
<protein>
    <submittedName>
        <fullName evidence="2">Uncharacterized protein</fullName>
    </submittedName>
</protein>
<evidence type="ECO:0000313" key="2">
    <source>
        <dbReference type="EMBL" id="CAG8961573.1"/>
    </source>
</evidence>
<dbReference type="OrthoDB" id="5226159at2759"/>
<feature type="region of interest" description="Disordered" evidence="1">
    <location>
        <begin position="71"/>
        <end position="95"/>
    </location>
</feature>
<name>A0A9N9LBR0_9HELO</name>
<reference evidence="2" key="1">
    <citation type="submission" date="2021-07" db="EMBL/GenBank/DDBJ databases">
        <authorList>
            <person name="Durling M."/>
        </authorList>
    </citation>
    <scope>NUCLEOTIDE SEQUENCE</scope>
</reference>
<evidence type="ECO:0000256" key="1">
    <source>
        <dbReference type="SAM" id="MobiDB-lite"/>
    </source>
</evidence>
<gene>
    <name evidence="2" type="ORF">HYFRA_00006107</name>
</gene>
<sequence length="119" mass="12902">MSCSQFSSLICRIGNKCLQAVGIKSKPASKSLIISSPYNFQEGPAVNFPGYSQDDISLMKEKAIASTAVTDDGESDFNFPARRPSRPHSRAGSASCGLGKRVVYHARRVSRGCLQHNHD</sequence>
<proteinExistence type="predicted"/>
<dbReference type="EMBL" id="CAJVRL010000115">
    <property type="protein sequence ID" value="CAG8961573.1"/>
    <property type="molecule type" value="Genomic_DNA"/>
</dbReference>